<dbReference type="PANTHER" id="PTHR42905">
    <property type="entry name" value="PHOSPHOENOLPYRUVATE CARBOXYLASE"/>
    <property type="match status" value="1"/>
</dbReference>
<dbReference type="Proteomes" id="UP000023430">
    <property type="component" value="Unassembled WGS sequence"/>
</dbReference>
<organism evidence="1 2">
    <name type="scientific">Roseivivax isoporae LMG 25204</name>
    <dbReference type="NCBI Taxonomy" id="1449351"/>
    <lineage>
        <taxon>Bacteria</taxon>
        <taxon>Pseudomonadati</taxon>
        <taxon>Pseudomonadota</taxon>
        <taxon>Alphaproteobacteria</taxon>
        <taxon>Rhodobacterales</taxon>
        <taxon>Roseobacteraceae</taxon>
        <taxon>Roseivivax</taxon>
    </lineage>
</organism>
<name>X7FFP2_9RHOB</name>
<keyword evidence="2" id="KW-1185">Reference proteome</keyword>
<dbReference type="STRING" id="1449351.RISW2_00255"/>
<dbReference type="Pfam" id="PF13714">
    <property type="entry name" value="PEP_mutase"/>
    <property type="match status" value="1"/>
</dbReference>
<dbReference type="InterPro" id="IPR039556">
    <property type="entry name" value="ICL/PEPM"/>
</dbReference>
<proteinExistence type="predicted"/>
<dbReference type="Gene3D" id="3.20.20.60">
    <property type="entry name" value="Phosphoenolpyruvate-binding domains"/>
    <property type="match status" value="1"/>
</dbReference>
<dbReference type="CDD" id="cd00377">
    <property type="entry name" value="ICL_PEPM"/>
    <property type="match status" value="1"/>
</dbReference>
<dbReference type="PANTHER" id="PTHR42905:SF5">
    <property type="entry name" value="CARBOXYVINYL-CARBOXYPHOSPHONATE PHOSPHORYLMUTASE, CHLOROPLASTIC"/>
    <property type="match status" value="1"/>
</dbReference>
<dbReference type="OrthoDB" id="8629576at2"/>
<evidence type="ECO:0000313" key="2">
    <source>
        <dbReference type="Proteomes" id="UP000023430"/>
    </source>
</evidence>
<dbReference type="eggNOG" id="COG2513">
    <property type="taxonomic scope" value="Bacteria"/>
</dbReference>
<evidence type="ECO:0000313" key="1">
    <source>
        <dbReference type="EMBL" id="ETX30844.1"/>
    </source>
</evidence>
<dbReference type="AlphaFoldDB" id="X7FFP2"/>
<dbReference type="PATRIC" id="fig|1449351.3.peg.49"/>
<comment type="caution">
    <text evidence="1">The sequence shown here is derived from an EMBL/GenBank/DDBJ whole genome shotgun (WGS) entry which is preliminary data.</text>
</comment>
<dbReference type="PROSITE" id="PS00161">
    <property type="entry name" value="ISOCITRATE_LYASE"/>
    <property type="match status" value="1"/>
</dbReference>
<dbReference type="InterPro" id="IPR018523">
    <property type="entry name" value="Isocitrate_lyase_ph_CS"/>
</dbReference>
<sequence length="307" mass="32883">MNKTTRLRRLIDAPEILIMPGAHDPLSARLIEEAGFEAVQASGLGISAASMGLPDASILSMREMAERTVAIAGAVEIPFMADGDTGYGNAVNTWYTVRAIEAAGAAGINLEDQVMPKRCGHLDGKEVVSEAEMAGKIEAAAEARRDPDFVINARTDALAVEGLDATIARARTYFAAGATMVFVDGVDRRDTVARLVDGIGGPLAVNMVEGGRTPAGLTFTELQKMGVARVSLPVSLLLASIHAMRRALDTIRARDGTGPDPDLFADFADTHRLVGMDHVYALERRFLDPEHLERKYRTAPAGQETDR</sequence>
<reference evidence="1 2" key="1">
    <citation type="submission" date="2014-01" db="EMBL/GenBank/DDBJ databases">
        <title>Roseivivax isoporae LMG 25204 Genome Sequencing.</title>
        <authorList>
            <person name="Lai Q."/>
            <person name="Li G."/>
            <person name="Shao Z."/>
        </authorList>
    </citation>
    <scope>NUCLEOTIDE SEQUENCE [LARGE SCALE GENOMIC DNA]</scope>
    <source>
        <strain evidence="1 2">LMG 25204</strain>
    </source>
</reference>
<dbReference type="InterPro" id="IPR015813">
    <property type="entry name" value="Pyrv/PenolPyrv_kinase-like_dom"/>
</dbReference>
<dbReference type="EMBL" id="JAME01000001">
    <property type="protein sequence ID" value="ETX30844.1"/>
    <property type="molecule type" value="Genomic_DNA"/>
</dbReference>
<protein>
    <submittedName>
        <fullName evidence="1">Carboxyvinyl-carboxyphosphonate phosphorylmutase</fullName>
    </submittedName>
</protein>
<dbReference type="InterPro" id="IPR040442">
    <property type="entry name" value="Pyrv_kinase-like_dom_sf"/>
</dbReference>
<dbReference type="SUPFAM" id="SSF51621">
    <property type="entry name" value="Phosphoenolpyruvate/pyruvate domain"/>
    <property type="match status" value="1"/>
</dbReference>
<gene>
    <name evidence="1" type="ORF">RISW2_00255</name>
</gene>
<accession>X7FFP2</accession>
<dbReference type="RefSeq" id="WP_043765114.1">
    <property type="nucleotide sequence ID" value="NZ_JAME01000001.1"/>
</dbReference>
<dbReference type="GO" id="GO:0016833">
    <property type="term" value="F:oxo-acid-lyase activity"/>
    <property type="evidence" value="ECO:0007669"/>
    <property type="project" value="UniProtKB-ARBA"/>
</dbReference>